<feature type="compositionally biased region" description="Polar residues" evidence="1">
    <location>
        <begin position="65"/>
        <end position="82"/>
    </location>
</feature>
<gene>
    <name evidence="2" type="ORF">XELAEV_18008646mg</name>
</gene>
<feature type="region of interest" description="Disordered" evidence="1">
    <location>
        <begin position="1"/>
        <end position="22"/>
    </location>
</feature>
<accession>A0A974I694</accession>
<name>A0A974I694_XENLA</name>
<evidence type="ECO:0000313" key="3">
    <source>
        <dbReference type="Proteomes" id="UP000694892"/>
    </source>
</evidence>
<feature type="region of interest" description="Disordered" evidence="1">
    <location>
        <begin position="40"/>
        <end position="82"/>
    </location>
</feature>
<protein>
    <submittedName>
        <fullName evidence="2">Uncharacterized protein</fullName>
    </submittedName>
</protein>
<proteinExistence type="predicted"/>
<evidence type="ECO:0000256" key="1">
    <source>
        <dbReference type="SAM" id="MobiDB-lite"/>
    </source>
</evidence>
<evidence type="ECO:0000313" key="2">
    <source>
        <dbReference type="EMBL" id="OCU02874.1"/>
    </source>
</evidence>
<sequence>MGLLMIQEQGGRRGSEGSRWGKTTIRCAASTHRPIRLSVLRYCPPPPKPKSGKRVWAPKFHPGTENASSSGNSRPALTQTVR</sequence>
<organism evidence="2 3">
    <name type="scientific">Xenopus laevis</name>
    <name type="common">African clawed frog</name>
    <dbReference type="NCBI Taxonomy" id="8355"/>
    <lineage>
        <taxon>Eukaryota</taxon>
        <taxon>Metazoa</taxon>
        <taxon>Chordata</taxon>
        <taxon>Craniata</taxon>
        <taxon>Vertebrata</taxon>
        <taxon>Euteleostomi</taxon>
        <taxon>Amphibia</taxon>
        <taxon>Batrachia</taxon>
        <taxon>Anura</taxon>
        <taxon>Pipoidea</taxon>
        <taxon>Pipidae</taxon>
        <taxon>Xenopodinae</taxon>
        <taxon>Xenopus</taxon>
        <taxon>Xenopus</taxon>
    </lineage>
</organism>
<reference evidence="3" key="1">
    <citation type="journal article" date="2016" name="Nature">
        <title>Genome evolution in the allotetraploid frog Xenopus laevis.</title>
        <authorList>
            <person name="Session A.M."/>
            <person name="Uno Y."/>
            <person name="Kwon T."/>
            <person name="Chapman J.A."/>
            <person name="Toyoda A."/>
            <person name="Takahashi S."/>
            <person name="Fukui A."/>
            <person name="Hikosaka A."/>
            <person name="Suzuki A."/>
            <person name="Kondo M."/>
            <person name="van Heeringen S.J."/>
            <person name="Quigley I."/>
            <person name="Heinz S."/>
            <person name="Ogino H."/>
            <person name="Ochi H."/>
            <person name="Hellsten U."/>
            <person name="Lyons J.B."/>
            <person name="Simakov O."/>
            <person name="Putnam N."/>
            <person name="Stites J."/>
            <person name="Kuroki Y."/>
            <person name="Tanaka T."/>
            <person name="Michiue T."/>
            <person name="Watanabe M."/>
            <person name="Bogdanovic O."/>
            <person name="Lister R."/>
            <person name="Georgiou G."/>
            <person name="Paranjpe S.S."/>
            <person name="van Kruijsbergen I."/>
            <person name="Shu S."/>
            <person name="Carlson J."/>
            <person name="Kinoshita T."/>
            <person name="Ohta Y."/>
            <person name="Mawaribuchi S."/>
            <person name="Jenkins J."/>
            <person name="Grimwood J."/>
            <person name="Schmutz J."/>
            <person name="Mitros T."/>
            <person name="Mozaffari S.V."/>
            <person name="Suzuki Y."/>
            <person name="Haramoto Y."/>
            <person name="Yamamoto T.S."/>
            <person name="Takagi C."/>
            <person name="Heald R."/>
            <person name="Miller K."/>
            <person name="Haudenschild C."/>
            <person name="Kitzman J."/>
            <person name="Nakayama T."/>
            <person name="Izutsu Y."/>
            <person name="Robert J."/>
            <person name="Fortriede J."/>
            <person name="Burns K."/>
            <person name="Lotay V."/>
            <person name="Karimi K."/>
            <person name="Yasuoka Y."/>
            <person name="Dichmann D.S."/>
            <person name="Flajnik M.F."/>
            <person name="Houston D.W."/>
            <person name="Shendure J."/>
            <person name="DuPasquier L."/>
            <person name="Vize P.D."/>
            <person name="Zorn A.M."/>
            <person name="Ito M."/>
            <person name="Marcotte E.M."/>
            <person name="Wallingford J.B."/>
            <person name="Ito Y."/>
            <person name="Asashima M."/>
            <person name="Ueno N."/>
            <person name="Matsuda Y."/>
            <person name="Veenstra G.J."/>
            <person name="Fujiyama A."/>
            <person name="Harland R.M."/>
            <person name="Taira M."/>
            <person name="Rokhsar D.S."/>
        </authorList>
    </citation>
    <scope>NUCLEOTIDE SEQUENCE [LARGE SCALE GENOMIC DNA]</scope>
    <source>
        <strain evidence="3">J</strain>
    </source>
</reference>
<dbReference type="AlphaFoldDB" id="A0A974I694"/>
<dbReference type="Proteomes" id="UP000694892">
    <property type="component" value="Chromosome 1L"/>
</dbReference>
<dbReference type="EMBL" id="CM004466">
    <property type="protein sequence ID" value="OCU02874.1"/>
    <property type="molecule type" value="Genomic_DNA"/>
</dbReference>